<dbReference type="OrthoDB" id="10619369at2759"/>
<name>A0A2V0NKU0_9CHLO</name>
<feature type="compositionally biased region" description="Gly residues" evidence="1">
    <location>
        <begin position="206"/>
        <end position="216"/>
    </location>
</feature>
<feature type="region of interest" description="Disordered" evidence="1">
    <location>
        <begin position="466"/>
        <end position="513"/>
    </location>
</feature>
<evidence type="ECO:0000313" key="2">
    <source>
        <dbReference type="EMBL" id="GBF87639.1"/>
    </source>
</evidence>
<reference evidence="2 3" key="1">
    <citation type="journal article" date="2018" name="Sci. Rep.">
        <title>Raphidocelis subcapitata (=Pseudokirchneriella subcapitata) provides an insight into genome evolution and environmental adaptations in the Sphaeropleales.</title>
        <authorList>
            <person name="Suzuki S."/>
            <person name="Yamaguchi H."/>
            <person name="Nakajima N."/>
            <person name="Kawachi M."/>
        </authorList>
    </citation>
    <scope>NUCLEOTIDE SEQUENCE [LARGE SCALE GENOMIC DNA]</scope>
    <source>
        <strain evidence="2 3">NIES-35</strain>
    </source>
</reference>
<feature type="compositionally biased region" description="Gly residues" evidence="1">
    <location>
        <begin position="473"/>
        <end position="491"/>
    </location>
</feature>
<evidence type="ECO:0000256" key="1">
    <source>
        <dbReference type="SAM" id="MobiDB-lite"/>
    </source>
</evidence>
<organism evidence="2 3">
    <name type="scientific">Raphidocelis subcapitata</name>
    <dbReference type="NCBI Taxonomy" id="307507"/>
    <lineage>
        <taxon>Eukaryota</taxon>
        <taxon>Viridiplantae</taxon>
        <taxon>Chlorophyta</taxon>
        <taxon>core chlorophytes</taxon>
        <taxon>Chlorophyceae</taxon>
        <taxon>CS clade</taxon>
        <taxon>Sphaeropleales</taxon>
        <taxon>Selenastraceae</taxon>
        <taxon>Raphidocelis</taxon>
    </lineage>
</organism>
<evidence type="ECO:0000313" key="3">
    <source>
        <dbReference type="Proteomes" id="UP000247498"/>
    </source>
</evidence>
<proteinExistence type="predicted"/>
<accession>A0A2V0NKU0</accession>
<comment type="caution">
    <text evidence="2">The sequence shown here is derived from an EMBL/GenBank/DDBJ whole genome shotgun (WGS) entry which is preliminary data.</text>
</comment>
<dbReference type="InParanoid" id="A0A2V0NKU0"/>
<feature type="compositionally biased region" description="Gly residues" evidence="1">
    <location>
        <begin position="108"/>
        <end position="124"/>
    </location>
</feature>
<dbReference type="PANTHER" id="PTHR36751:SF1">
    <property type="entry name" value="F3E22.8 PROTEIN"/>
    <property type="match status" value="1"/>
</dbReference>
<gene>
    <name evidence="2" type="ORF">Rsub_00350</name>
</gene>
<feature type="compositionally biased region" description="Low complexity" evidence="1">
    <location>
        <begin position="159"/>
        <end position="174"/>
    </location>
</feature>
<dbReference type="PANTHER" id="PTHR36751">
    <property type="entry name" value="F3E22.8 PROTEIN"/>
    <property type="match status" value="1"/>
</dbReference>
<feature type="region of interest" description="Disordered" evidence="1">
    <location>
        <begin position="108"/>
        <end position="237"/>
    </location>
</feature>
<keyword evidence="3" id="KW-1185">Reference proteome</keyword>
<feature type="compositionally biased region" description="Gly residues" evidence="1">
    <location>
        <begin position="141"/>
        <end position="151"/>
    </location>
</feature>
<protein>
    <submittedName>
        <fullName evidence="2">Uncharacterized protein</fullName>
    </submittedName>
</protein>
<dbReference type="EMBL" id="BDRX01000001">
    <property type="protein sequence ID" value="GBF87639.1"/>
    <property type="molecule type" value="Genomic_DNA"/>
</dbReference>
<dbReference type="AlphaFoldDB" id="A0A2V0NKU0"/>
<dbReference type="Proteomes" id="UP000247498">
    <property type="component" value="Unassembled WGS sequence"/>
</dbReference>
<feature type="compositionally biased region" description="Gly residues" evidence="1">
    <location>
        <begin position="175"/>
        <end position="187"/>
    </location>
</feature>
<sequence length="513" mass="50993">MPPKSRKGAKKLATGQRNAALIAALESRLRLCEELHAAEADRHALAKREVELMNAIAAASAALQQLLAHAAEHDAAGRAAEEARAAGEAIQGQIDSLRRQLWWRCEGDGGGGGGAGDGGGGGDSRQGAGRLSCSVAASTDGGSGGGGGGSGSRQTAVKAAVGAGPRPRPAAAGAGCNGNGSGPGLPAGRGAPPPGGPAEDAAAGCAAGGAARGTGGDAAAAGSGEPRRSRADSSAGGGGGGAACSCSSCSAPRVSVATYFQGLVAARGLDPTRDEFVAWWRQRVTRLGVLLHQRATRPGAATREAAEEVNELWVSLATTISGMLLSGRPWVLELVHFNLETGAAARAPPQLWDGVADVLAFSPEQVETLLLLRRWWQSTMASLASRRQQLAQLALSAPQDIAVQEAALAGLERAQGGYIHSGAAANTVLFTALLTPLQSAEIWVQVYPWMPTLTAVLDCVNAHATGDSNKSSSGGGGGGGGGDNGSNGGGASAAAAEPAVPAAAQLPAGPLED</sequence>